<dbReference type="OrthoDB" id="784883at2759"/>
<name>A0A9Q0C5M7_9POAL</name>
<organism evidence="2 3">
    <name type="scientific">Rhynchospora breviuscula</name>
    <dbReference type="NCBI Taxonomy" id="2022672"/>
    <lineage>
        <taxon>Eukaryota</taxon>
        <taxon>Viridiplantae</taxon>
        <taxon>Streptophyta</taxon>
        <taxon>Embryophyta</taxon>
        <taxon>Tracheophyta</taxon>
        <taxon>Spermatophyta</taxon>
        <taxon>Magnoliopsida</taxon>
        <taxon>Liliopsida</taxon>
        <taxon>Poales</taxon>
        <taxon>Cyperaceae</taxon>
        <taxon>Cyperoideae</taxon>
        <taxon>Rhynchosporeae</taxon>
        <taxon>Rhynchospora</taxon>
    </lineage>
</organism>
<keyword evidence="3" id="KW-1185">Reference proteome</keyword>
<dbReference type="PANTHER" id="PTHR31589:SF110">
    <property type="entry name" value="PROTEIN, PUTATIVE (DUF239)-RELATED"/>
    <property type="match status" value="1"/>
</dbReference>
<dbReference type="PROSITE" id="PS52045">
    <property type="entry name" value="NEPROSIN_PEP_CD"/>
    <property type="match status" value="1"/>
</dbReference>
<dbReference type="EMBL" id="JAMQYH010000005">
    <property type="protein sequence ID" value="KAJ1687743.1"/>
    <property type="molecule type" value="Genomic_DNA"/>
</dbReference>
<sequence>MKPVGYWPKELFRGMTDQAGYAGFGGTVEAPINRPTPPMGSGHFPSEGDGKAAYFQYIELVDKHNQFVIPDPELFDLVCSKPRCYQVSKLTETLQGLQFFFGGPGDCKG</sequence>
<dbReference type="AlphaFoldDB" id="A0A9Q0C5M7"/>
<dbReference type="Proteomes" id="UP001151287">
    <property type="component" value="Unassembled WGS sequence"/>
</dbReference>
<evidence type="ECO:0000313" key="2">
    <source>
        <dbReference type="EMBL" id="KAJ1687743.1"/>
    </source>
</evidence>
<accession>A0A9Q0C5M7</accession>
<gene>
    <name evidence="2" type="ORF">LUZ63_019133</name>
</gene>
<evidence type="ECO:0000313" key="3">
    <source>
        <dbReference type="Proteomes" id="UP001151287"/>
    </source>
</evidence>
<evidence type="ECO:0000259" key="1">
    <source>
        <dbReference type="PROSITE" id="PS52045"/>
    </source>
</evidence>
<protein>
    <recommendedName>
        <fullName evidence="1">Neprosin PEP catalytic domain-containing protein</fullName>
    </recommendedName>
</protein>
<dbReference type="InterPro" id="IPR053168">
    <property type="entry name" value="Glutamic_endopeptidase"/>
</dbReference>
<dbReference type="Pfam" id="PF03080">
    <property type="entry name" value="Neprosin"/>
    <property type="match status" value="1"/>
</dbReference>
<dbReference type="PANTHER" id="PTHR31589">
    <property type="entry name" value="PROTEIN, PUTATIVE (DUF239)-RELATED-RELATED"/>
    <property type="match status" value="1"/>
</dbReference>
<feature type="domain" description="Neprosin PEP catalytic" evidence="1">
    <location>
        <begin position="1"/>
        <end position="108"/>
    </location>
</feature>
<comment type="caution">
    <text evidence="2">The sequence shown here is derived from an EMBL/GenBank/DDBJ whole genome shotgun (WGS) entry which is preliminary data.</text>
</comment>
<dbReference type="InterPro" id="IPR004314">
    <property type="entry name" value="Neprosin"/>
</dbReference>
<reference evidence="2" key="1">
    <citation type="journal article" date="2022" name="Cell">
        <title>Repeat-based holocentromeres influence genome architecture and karyotype evolution.</title>
        <authorList>
            <person name="Hofstatter P.G."/>
            <person name="Thangavel G."/>
            <person name="Lux T."/>
            <person name="Neumann P."/>
            <person name="Vondrak T."/>
            <person name="Novak P."/>
            <person name="Zhang M."/>
            <person name="Costa L."/>
            <person name="Castellani M."/>
            <person name="Scott A."/>
            <person name="Toegelov H."/>
            <person name="Fuchs J."/>
            <person name="Mata-Sucre Y."/>
            <person name="Dias Y."/>
            <person name="Vanzela A.L.L."/>
            <person name="Huettel B."/>
            <person name="Almeida C.C.S."/>
            <person name="Simkova H."/>
            <person name="Souza G."/>
            <person name="Pedrosa-Harand A."/>
            <person name="Macas J."/>
            <person name="Mayer K.F.X."/>
            <person name="Houben A."/>
            <person name="Marques A."/>
        </authorList>
    </citation>
    <scope>NUCLEOTIDE SEQUENCE</scope>
    <source>
        <strain evidence="2">RhyBre1mFocal</strain>
    </source>
</reference>
<proteinExistence type="predicted"/>